<reference evidence="2 3" key="1">
    <citation type="submission" date="2018-06" db="EMBL/GenBank/DDBJ databases">
        <title>Spirosoma sp. HMF3257 Genome sequencing and assembly.</title>
        <authorList>
            <person name="Kang H."/>
            <person name="Cha I."/>
            <person name="Kim H."/>
            <person name="Kang J."/>
            <person name="Joh K."/>
        </authorList>
    </citation>
    <scope>NUCLEOTIDE SEQUENCE [LARGE SCALE GENOMIC DNA]</scope>
    <source>
        <strain evidence="2 3">HMF3257</strain>
    </source>
</reference>
<accession>A0A327NFL7</accession>
<dbReference type="AlphaFoldDB" id="A0A327NFL7"/>
<keyword evidence="1" id="KW-0472">Membrane</keyword>
<keyword evidence="1" id="KW-0812">Transmembrane</keyword>
<proteinExistence type="predicted"/>
<dbReference type="EMBL" id="QLII01000001">
    <property type="protein sequence ID" value="RAI74130.1"/>
    <property type="molecule type" value="Genomic_DNA"/>
</dbReference>
<evidence type="ECO:0000256" key="1">
    <source>
        <dbReference type="SAM" id="Phobius"/>
    </source>
</evidence>
<comment type="caution">
    <text evidence="2">The sequence shown here is derived from an EMBL/GenBank/DDBJ whole genome shotgun (WGS) entry which is preliminary data.</text>
</comment>
<keyword evidence="1" id="KW-1133">Transmembrane helix</keyword>
<dbReference type="OrthoDB" id="955526at2"/>
<keyword evidence="3" id="KW-1185">Reference proteome</keyword>
<feature type="transmembrane region" description="Helical" evidence="1">
    <location>
        <begin position="7"/>
        <end position="27"/>
    </location>
</feature>
<name>A0A327NFL7_9BACT</name>
<organism evidence="2 3">
    <name type="scientific">Spirosoma telluris</name>
    <dbReference type="NCBI Taxonomy" id="2183553"/>
    <lineage>
        <taxon>Bacteria</taxon>
        <taxon>Pseudomonadati</taxon>
        <taxon>Bacteroidota</taxon>
        <taxon>Cytophagia</taxon>
        <taxon>Cytophagales</taxon>
        <taxon>Cytophagaceae</taxon>
        <taxon>Spirosoma</taxon>
    </lineage>
</organism>
<evidence type="ECO:0000313" key="3">
    <source>
        <dbReference type="Proteomes" id="UP000249016"/>
    </source>
</evidence>
<protein>
    <submittedName>
        <fullName evidence="2">Uncharacterized protein</fullName>
    </submittedName>
</protein>
<dbReference type="RefSeq" id="WP_111341002.1">
    <property type="nucleotide sequence ID" value="NZ_QLII01000001.1"/>
</dbReference>
<evidence type="ECO:0000313" key="2">
    <source>
        <dbReference type="EMBL" id="RAI74130.1"/>
    </source>
</evidence>
<sequence>MLAGRIHIVRILLVTASLALASIYGYYQACEWMAKWAFAHQSYFAADELILITIPQTDLSRQNDYLANEGEFEWQGELVDVLHREFRSDTLYIYGFRDKAETKLKQEAAWLYEDTAHPDNQPVSSRSHTKRIKWFSPFVLPRSGVIAPVAGFILPVSTSFFAYSPSRIRLPFLEVLAPPPNL</sequence>
<dbReference type="Proteomes" id="UP000249016">
    <property type="component" value="Unassembled WGS sequence"/>
</dbReference>
<gene>
    <name evidence="2" type="ORF">HMF3257_06830</name>
</gene>